<evidence type="ECO:0000313" key="1">
    <source>
        <dbReference type="EMBL" id="CAI2369051.1"/>
    </source>
</evidence>
<dbReference type="Proteomes" id="UP001295684">
    <property type="component" value="Unassembled WGS sequence"/>
</dbReference>
<sequence>MVEQIKHYLGIFDSQDKSKLIKKCQDHDMTGKLFCETCSCFFCLQCIEESVRSGHEVCDIEENPEIKAKILESNKYCKELEKDKPTSSINTRAFRAHRHQSELSGYLCPRVQRQNLQENCCRYKKSER</sequence>
<dbReference type="EMBL" id="CAMPGE010010202">
    <property type="protein sequence ID" value="CAI2369051.1"/>
    <property type="molecule type" value="Genomic_DNA"/>
</dbReference>
<accession>A0AAD1UGN8</accession>
<keyword evidence="2" id="KW-1185">Reference proteome</keyword>
<reference evidence="1" key="1">
    <citation type="submission" date="2023-07" db="EMBL/GenBank/DDBJ databases">
        <authorList>
            <consortium name="AG Swart"/>
            <person name="Singh M."/>
            <person name="Singh A."/>
            <person name="Seah K."/>
            <person name="Emmerich C."/>
        </authorList>
    </citation>
    <scope>NUCLEOTIDE SEQUENCE</scope>
    <source>
        <strain evidence="1">DP1</strain>
    </source>
</reference>
<dbReference type="SUPFAM" id="SSF57845">
    <property type="entry name" value="B-box zinc-binding domain"/>
    <property type="match status" value="1"/>
</dbReference>
<dbReference type="AlphaFoldDB" id="A0AAD1UGN8"/>
<protein>
    <submittedName>
        <fullName evidence="1">Uncharacterized protein</fullName>
    </submittedName>
</protein>
<gene>
    <name evidence="1" type="ORF">ECRASSUSDP1_LOCUS10348</name>
</gene>
<comment type="caution">
    <text evidence="1">The sequence shown here is derived from an EMBL/GenBank/DDBJ whole genome shotgun (WGS) entry which is preliminary data.</text>
</comment>
<proteinExistence type="predicted"/>
<name>A0AAD1UGN8_EUPCR</name>
<evidence type="ECO:0000313" key="2">
    <source>
        <dbReference type="Proteomes" id="UP001295684"/>
    </source>
</evidence>
<organism evidence="1 2">
    <name type="scientific">Euplotes crassus</name>
    <dbReference type="NCBI Taxonomy" id="5936"/>
    <lineage>
        <taxon>Eukaryota</taxon>
        <taxon>Sar</taxon>
        <taxon>Alveolata</taxon>
        <taxon>Ciliophora</taxon>
        <taxon>Intramacronucleata</taxon>
        <taxon>Spirotrichea</taxon>
        <taxon>Hypotrichia</taxon>
        <taxon>Euplotida</taxon>
        <taxon>Euplotidae</taxon>
        <taxon>Moneuplotes</taxon>
    </lineage>
</organism>
<dbReference type="Gene3D" id="3.30.160.60">
    <property type="entry name" value="Classic Zinc Finger"/>
    <property type="match status" value="1"/>
</dbReference>